<dbReference type="Proteomes" id="UP000501747">
    <property type="component" value="Chromosome"/>
</dbReference>
<proteinExistence type="predicted"/>
<gene>
    <name evidence="1" type="ORF">G7082_01935</name>
</gene>
<dbReference type="RefSeq" id="WP_166033487.1">
    <property type="nucleotide sequence ID" value="NZ_CP049887.1"/>
</dbReference>
<evidence type="ECO:0008006" key="3">
    <source>
        <dbReference type="Google" id="ProtNLM"/>
    </source>
</evidence>
<organism evidence="1 2">
    <name type="scientific">Vagococcus hydrophili</name>
    <dbReference type="NCBI Taxonomy" id="2714947"/>
    <lineage>
        <taxon>Bacteria</taxon>
        <taxon>Bacillati</taxon>
        <taxon>Bacillota</taxon>
        <taxon>Bacilli</taxon>
        <taxon>Lactobacillales</taxon>
        <taxon>Enterococcaceae</taxon>
        <taxon>Vagococcus</taxon>
    </lineage>
</organism>
<reference evidence="1 2" key="1">
    <citation type="submission" date="2020-03" db="EMBL/GenBank/DDBJ databases">
        <title>Vagococcus sp. nov., isolated from beetles.</title>
        <authorList>
            <person name="Hyun D.-W."/>
            <person name="Bae J.-W."/>
        </authorList>
    </citation>
    <scope>NUCLEOTIDE SEQUENCE [LARGE SCALE GENOMIC DNA]</scope>
    <source>
        <strain evidence="1 2">HDW17B</strain>
    </source>
</reference>
<dbReference type="KEGG" id="vhy:G7082_01935"/>
<protein>
    <recommendedName>
        <fullName evidence="3">Hydrolase</fullName>
    </recommendedName>
</protein>
<accession>A0A6G8AQV3</accession>
<dbReference type="InterPro" id="IPR011990">
    <property type="entry name" value="TPR-like_helical_dom_sf"/>
</dbReference>
<dbReference type="EMBL" id="CP049887">
    <property type="protein sequence ID" value="QIL47376.1"/>
    <property type="molecule type" value="Genomic_DNA"/>
</dbReference>
<dbReference type="SUPFAM" id="SSF48452">
    <property type="entry name" value="TPR-like"/>
    <property type="match status" value="1"/>
</dbReference>
<evidence type="ECO:0000313" key="2">
    <source>
        <dbReference type="Proteomes" id="UP000501747"/>
    </source>
</evidence>
<sequence length="311" mass="36822">MIEMPELFERHMTLGKQSFEDKEYDVARDHFNQAYNLKDDEIANLYLTNTLLVLEKYQEAYEVMSEKKKYYLQEPQFQEVYFQLLIKMTLFLEVEKFLIQTTHVKREDWEKVYQVTKEYHLTVNKEKILEKERELADIGSVSLAKQKQRLKLIHYLPKESFLALTKVVLIDSGVSLLVKSEWINQLTQLNVNENLETMTWEGVVVPFNPNDYVPLKQVYANNQVLNQLTQYFDNSDPSLKEMITSEVKLHIGCLYPFEEVWMNLDDIWVSSYLIKSGLSEGNSDLSTELRDVLNCQKEIEEKLMQSMLFHE</sequence>
<name>A0A6G8AQV3_9ENTE</name>
<evidence type="ECO:0000313" key="1">
    <source>
        <dbReference type="EMBL" id="QIL47376.1"/>
    </source>
</evidence>
<dbReference type="AlphaFoldDB" id="A0A6G8AQV3"/>
<keyword evidence="2" id="KW-1185">Reference proteome</keyword>